<dbReference type="InterPro" id="IPR001466">
    <property type="entry name" value="Beta-lactam-related"/>
</dbReference>
<gene>
    <name evidence="2" type="ORF">VN24_15865</name>
</gene>
<feature type="domain" description="Beta-lactamase-related" evidence="1">
    <location>
        <begin position="29"/>
        <end position="321"/>
    </location>
</feature>
<evidence type="ECO:0000259" key="1">
    <source>
        <dbReference type="Pfam" id="PF00144"/>
    </source>
</evidence>
<dbReference type="HOGENOM" id="CLU_069761_0_0_9"/>
<sequence length="347" mass="38824">MLLEKNLSPRFDPLVKHVKNLHDLRMASASALMVIHNDKIVAETYHSFLSTLPGSKPVQPQSQFNVASVRKSLIGFSVAWAMYNGRLGSIDDPVLQYLPNLNKDVMKGITLRHLLTHTHGLRTNEKDELYNHFTAGSGWDYRGENIRLLTEIVHQVTGKTVAQICREHVFLPMGLTEIGWRTKPHDDLVQVVHDPGRGASSELKMSPDGDMPNLFASTRNLACWGYLHLKRGCINGKQIVPEQIIDWITALQSPKLPSSDLPQNGFLWQVKDRPAKQSEIGSQVPPGSYQILGAMEQAVLVIPTHNIVVVRLMNRLGNPPGYNYLESIRSFGDCVMQCLHTDADSKL</sequence>
<protein>
    <recommendedName>
        <fullName evidence="1">Beta-lactamase-related domain-containing protein</fullName>
    </recommendedName>
</protein>
<reference evidence="3" key="2">
    <citation type="submission" date="2015-03" db="EMBL/GenBank/DDBJ databases">
        <title>Genome sequence of Paenibacillus beijingensis strain DSM 24997T.</title>
        <authorList>
            <person name="Kwak Y."/>
            <person name="Shin J.-H."/>
        </authorList>
    </citation>
    <scope>NUCLEOTIDE SEQUENCE [LARGE SCALE GENOMIC DNA]</scope>
    <source>
        <strain evidence="3">DSM 24997</strain>
    </source>
</reference>
<dbReference type="STRING" id="1126833.VN24_15865"/>
<name>A0A0D5NK84_9BACL</name>
<evidence type="ECO:0000313" key="2">
    <source>
        <dbReference type="EMBL" id="AJY75759.1"/>
    </source>
</evidence>
<dbReference type="Pfam" id="PF00144">
    <property type="entry name" value="Beta-lactamase"/>
    <property type="match status" value="1"/>
</dbReference>
<dbReference type="Proteomes" id="UP000032633">
    <property type="component" value="Chromosome"/>
</dbReference>
<dbReference type="RefSeq" id="WP_045671187.1">
    <property type="nucleotide sequence ID" value="NZ_CP011058.1"/>
</dbReference>
<dbReference type="AlphaFoldDB" id="A0A0D5NK84"/>
<evidence type="ECO:0000313" key="3">
    <source>
        <dbReference type="Proteomes" id="UP000032633"/>
    </source>
</evidence>
<proteinExistence type="predicted"/>
<dbReference type="OrthoDB" id="2356735at2"/>
<dbReference type="EMBL" id="CP011058">
    <property type="protein sequence ID" value="AJY75759.1"/>
    <property type="molecule type" value="Genomic_DNA"/>
</dbReference>
<keyword evidence="3" id="KW-1185">Reference proteome</keyword>
<dbReference type="Gene3D" id="3.40.710.10">
    <property type="entry name" value="DD-peptidase/beta-lactamase superfamily"/>
    <property type="match status" value="1"/>
</dbReference>
<dbReference type="SUPFAM" id="SSF56601">
    <property type="entry name" value="beta-lactamase/transpeptidase-like"/>
    <property type="match status" value="1"/>
</dbReference>
<reference evidence="2 3" key="1">
    <citation type="journal article" date="2015" name="J. Biotechnol.">
        <title>Complete genome sequence of Paenibacillus beijingensis 7188(T) (=DSM 24997(T)), a novel rhizobacterium from jujube garden soil.</title>
        <authorList>
            <person name="Kwak Y."/>
            <person name="Shin J.H."/>
        </authorList>
    </citation>
    <scope>NUCLEOTIDE SEQUENCE [LARGE SCALE GENOMIC DNA]</scope>
    <source>
        <strain evidence="2 3">DSM 24997</strain>
    </source>
</reference>
<dbReference type="InterPro" id="IPR012338">
    <property type="entry name" value="Beta-lactam/transpept-like"/>
</dbReference>
<organism evidence="2 3">
    <name type="scientific">Paenibacillus beijingensis</name>
    <dbReference type="NCBI Taxonomy" id="1126833"/>
    <lineage>
        <taxon>Bacteria</taxon>
        <taxon>Bacillati</taxon>
        <taxon>Bacillota</taxon>
        <taxon>Bacilli</taxon>
        <taxon>Bacillales</taxon>
        <taxon>Paenibacillaceae</taxon>
        <taxon>Paenibacillus</taxon>
    </lineage>
</organism>
<accession>A0A0D5NK84</accession>
<dbReference type="InterPro" id="IPR050789">
    <property type="entry name" value="Diverse_Enzym_Activities"/>
</dbReference>
<dbReference type="PANTHER" id="PTHR43283:SF7">
    <property type="entry name" value="BETA-LACTAMASE-RELATED DOMAIN-CONTAINING PROTEIN"/>
    <property type="match status" value="1"/>
</dbReference>
<dbReference type="PATRIC" id="fig|1126833.4.peg.3473"/>
<dbReference type="PANTHER" id="PTHR43283">
    <property type="entry name" value="BETA-LACTAMASE-RELATED"/>
    <property type="match status" value="1"/>
</dbReference>
<dbReference type="KEGG" id="pbj:VN24_15865"/>